<reference evidence="2 3" key="1">
    <citation type="submission" date="2016-10" db="EMBL/GenBank/DDBJ databases">
        <authorList>
            <person name="de Groot N.N."/>
        </authorList>
    </citation>
    <scope>NUCLEOTIDE SEQUENCE [LARGE SCALE GENOMIC DNA]</scope>
    <source>
        <strain evidence="2 3">CGMCC 1.9109</strain>
    </source>
</reference>
<gene>
    <name evidence="2" type="ORF">SAMN04488071_1224</name>
</gene>
<feature type="transmembrane region" description="Helical" evidence="1">
    <location>
        <begin position="38"/>
        <end position="58"/>
    </location>
</feature>
<dbReference type="RefSeq" id="WP_068306445.1">
    <property type="nucleotide sequence ID" value="NZ_DAIOMO010000001.1"/>
</dbReference>
<keyword evidence="1" id="KW-0812">Transmembrane</keyword>
<feature type="transmembrane region" description="Helical" evidence="1">
    <location>
        <begin position="99"/>
        <end position="118"/>
    </location>
</feature>
<evidence type="ECO:0000313" key="2">
    <source>
        <dbReference type="EMBL" id="SDD69404.1"/>
    </source>
</evidence>
<dbReference type="Proteomes" id="UP000183685">
    <property type="component" value="Unassembled WGS sequence"/>
</dbReference>
<dbReference type="AlphaFoldDB" id="A0A1G6WUB5"/>
<keyword evidence="3" id="KW-1185">Reference proteome</keyword>
<evidence type="ECO:0000256" key="1">
    <source>
        <dbReference type="SAM" id="Phobius"/>
    </source>
</evidence>
<dbReference type="OrthoDB" id="9947445at2"/>
<protein>
    <submittedName>
        <fullName evidence="2">Uncharacterized protein</fullName>
    </submittedName>
</protein>
<feature type="transmembrane region" description="Helical" evidence="1">
    <location>
        <begin position="64"/>
        <end position="87"/>
    </location>
</feature>
<dbReference type="EMBL" id="FNAK01000002">
    <property type="protein sequence ID" value="SDD69404.1"/>
    <property type="molecule type" value="Genomic_DNA"/>
</dbReference>
<keyword evidence="1" id="KW-0472">Membrane</keyword>
<accession>A0A1G6WUB5</accession>
<evidence type="ECO:0000313" key="3">
    <source>
        <dbReference type="Proteomes" id="UP000183685"/>
    </source>
</evidence>
<feature type="transmembrane region" description="Helical" evidence="1">
    <location>
        <begin position="130"/>
        <end position="151"/>
    </location>
</feature>
<name>A0A1G6WUB5_9PROT</name>
<proteinExistence type="predicted"/>
<dbReference type="STRING" id="637679.GCA_001550055_02940"/>
<organism evidence="2 3">
    <name type="scientific">Kordiimonas lacus</name>
    <dbReference type="NCBI Taxonomy" id="637679"/>
    <lineage>
        <taxon>Bacteria</taxon>
        <taxon>Pseudomonadati</taxon>
        <taxon>Pseudomonadota</taxon>
        <taxon>Alphaproteobacteria</taxon>
        <taxon>Kordiimonadales</taxon>
        <taxon>Kordiimonadaceae</taxon>
        <taxon>Kordiimonas</taxon>
    </lineage>
</organism>
<keyword evidence="1" id="KW-1133">Transmembrane helix</keyword>
<sequence>MYEHEWHWKRALVAVLVGPLGASAVTGILYWSISNLIVLLLGEGLVFAEVSFAAGFFIEGETVVYMSLGAGITGMALMLIPGFPLSYGLSRLSRHSKPAYIAASFMAFPAMVGLIMFQSRSSGLVTPRDIYFLSYFALITLLNGWIAHWVIHGKRKRPPERVEAVFE</sequence>
<feature type="transmembrane region" description="Helical" evidence="1">
    <location>
        <begin position="12"/>
        <end position="31"/>
    </location>
</feature>